<evidence type="ECO:0000313" key="1">
    <source>
        <dbReference type="EMBL" id="MPM85420.1"/>
    </source>
</evidence>
<organism evidence="1">
    <name type="scientific">bioreactor metagenome</name>
    <dbReference type="NCBI Taxonomy" id="1076179"/>
    <lineage>
        <taxon>unclassified sequences</taxon>
        <taxon>metagenomes</taxon>
        <taxon>ecological metagenomes</taxon>
    </lineage>
</organism>
<comment type="caution">
    <text evidence="1">The sequence shown here is derived from an EMBL/GenBank/DDBJ whole genome shotgun (WGS) entry which is preliminary data.</text>
</comment>
<dbReference type="AlphaFoldDB" id="A0A645D7C0"/>
<accession>A0A645D7C0</accession>
<sequence length="74" mass="8280">MAEPFVLPGIVYRTAIEHIPAAVSRYIVGDSFFVCEAEYPYLEFAFLSVGKLFQADHLVQHSGQIGIFVETTLE</sequence>
<gene>
    <name evidence="1" type="ORF">SDC9_132501</name>
</gene>
<reference evidence="1" key="1">
    <citation type="submission" date="2019-08" db="EMBL/GenBank/DDBJ databases">
        <authorList>
            <person name="Kucharzyk K."/>
            <person name="Murdoch R.W."/>
            <person name="Higgins S."/>
            <person name="Loffler F."/>
        </authorList>
    </citation>
    <scope>NUCLEOTIDE SEQUENCE</scope>
</reference>
<dbReference type="EMBL" id="VSSQ01033733">
    <property type="protein sequence ID" value="MPM85420.1"/>
    <property type="molecule type" value="Genomic_DNA"/>
</dbReference>
<protein>
    <submittedName>
        <fullName evidence="1">Uncharacterized protein</fullName>
    </submittedName>
</protein>
<proteinExistence type="predicted"/>
<name>A0A645D7C0_9ZZZZ</name>